<dbReference type="RefSeq" id="WP_072489588.1">
    <property type="nucleotide sequence ID" value="NZ_CP108277.1"/>
</dbReference>
<dbReference type="EMBL" id="FPJO01000052">
    <property type="protein sequence ID" value="SFY44719.1"/>
    <property type="molecule type" value="Genomic_DNA"/>
</dbReference>
<dbReference type="Gene3D" id="1.10.287.1060">
    <property type="entry name" value="ESAT-6-like"/>
    <property type="match status" value="1"/>
</dbReference>
<sequence length="98" mass="10880">MADYIVNDEKTSAAATQTMNEYEIAVAQLNKIKADLDALTADGYNTPSARNDFQPFVQEYTDNYGKVTEGLTGISEYIKKYGEGMTQFDSEMGSSLRK</sequence>
<proteinExistence type="predicted"/>
<reference evidence="1 2" key="1">
    <citation type="submission" date="2016-11" db="EMBL/GenBank/DDBJ databases">
        <authorList>
            <person name="Jaros S."/>
            <person name="Januszkiewicz K."/>
            <person name="Wedrychowicz H."/>
        </authorList>
    </citation>
    <scope>NUCLEOTIDE SEQUENCE [LARGE SCALE GENOMIC DNA]</scope>
    <source>
        <strain evidence="1 2">OK807</strain>
    </source>
</reference>
<name>A0A1K2FAE1_STRAR</name>
<dbReference type="OrthoDB" id="3382718at2"/>
<dbReference type="SUPFAM" id="SSF140453">
    <property type="entry name" value="EsxAB dimer-like"/>
    <property type="match status" value="1"/>
</dbReference>
<organism evidence="1 2">
    <name type="scientific">Streptomyces atratus</name>
    <dbReference type="NCBI Taxonomy" id="1893"/>
    <lineage>
        <taxon>Bacteria</taxon>
        <taxon>Bacillati</taxon>
        <taxon>Actinomycetota</taxon>
        <taxon>Actinomycetes</taxon>
        <taxon>Kitasatosporales</taxon>
        <taxon>Streptomycetaceae</taxon>
        <taxon>Streptomyces</taxon>
    </lineage>
</organism>
<dbReference type="Proteomes" id="UP000181909">
    <property type="component" value="Unassembled WGS sequence"/>
</dbReference>
<gene>
    <name evidence="1" type="ORF">SAMN02787144_10525</name>
</gene>
<evidence type="ECO:0000313" key="1">
    <source>
        <dbReference type="EMBL" id="SFY44719.1"/>
    </source>
</evidence>
<dbReference type="AlphaFoldDB" id="A0A1K2FAE1"/>
<evidence type="ECO:0000313" key="2">
    <source>
        <dbReference type="Proteomes" id="UP000181909"/>
    </source>
</evidence>
<accession>A0A1K2FAE1</accession>
<protein>
    <submittedName>
        <fullName evidence="1">Proteins of 100 residues with WXG</fullName>
    </submittedName>
</protein>
<dbReference type="STRING" id="1893.SAMN02787144_10525"/>
<dbReference type="InterPro" id="IPR036689">
    <property type="entry name" value="ESAT-6-like_sf"/>
</dbReference>